<comment type="subcellular location">
    <subcellularLocation>
        <location evidence="1">Periplasm</location>
    </subcellularLocation>
</comment>
<dbReference type="Proteomes" id="UP000185783">
    <property type="component" value="Unassembled WGS sequence"/>
</dbReference>
<dbReference type="RefSeq" id="WP_051269214.1">
    <property type="nucleotide sequence ID" value="NZ_LVVZ01000020.1"/>
</dbReference>
<evidence type="ECO:0000313" key="6">
    <source>
        <dbReference type="Proteomes" id="UP000185783"/>
    </source>
</evidence>
<dbReference type="AlphaFoldDB" id="A0A1U7JF56"/>
<dbReference type="InterPro" id="IPR050490">
    <property type="entry name" value="Bact_solute-bd_prot1"/>
</dbReference>
<dbReference type="InterPro" id="IPR006059">
    <property type="entry name" value="SBP"/>
</dbReference>
<comment type="similarity">
    <text evidence="2">Belongs to the bacterial solute-binding protein 1 family.</text>
</comment>
<evidence type="ECO:0000313" key="5">
    <source>
        <dbReference type="EMBL" id="OKL43347.1"/>
    </source>
</evidence>
<protein>
    <recommendedName>
        <fullName evidence="7">ABC transporter substrate-binding protein</fullName>
    </recommendedName>
</protein>
<reference evidence="5 6" key="1">
    <citation type="submission" date="2016-03" db="EMBL/GenBank/DDBJ databases">
        <title>Genome sequence of Nesiotobacter sp. nov., a moderately halophilic alphaproteobacterium isolated from the Yellow Sea, China.</title>
        <authorList>
            <person name="Zhang G."/>
            <person name="Zhang R."/>
        </authorList>
    </citation>
    <scope>NUCLEOTIDE SEQUENCE [LARGE SCALE GENOMIC DNA]</scope>
    <source>
        <strain evidence="5 6">WB1-6</strain>
    </source>
</reference>
<dbReference type="STRING" id="197461.A3843_14065"/>
<dbReference type="GO" id="GO:0042597">
    <property type="term" value="C:periplasmic space"/>
    <property type="evidence" value="ECO:0007669"/>
    <property type="project" value="UniProtKB-SubCell"/>
</dbReference>
<keyword evidence="3" id="KW-0574">Periplasm</keyword>
<evidence type="ECO:0000256" key="2">
    <source>
        <dbReference type="ARBA" id="ARBA00008520"/>
    </source>
</evidence>
<keyword evidence="6" id="KW-1185">Reference proteome</keyword>
<accession>A0A1U7JF56</accession>
<feature type="signal peptide" evidence="4">
    <location>
        <begin position="1"/>
        <end position="19"/>
    </location>
</feature>
<dbReference type="Pfam" id="PF01547">
    <property type="entry name" value="SBP_bac_1"/>
    <property type="match status" value="1"/>
</dbReference>
<feature type="chain" id="PRO_5010531582" description="ABC transporter substrate-binding protein" evidence="4">
    <location>
        <begin position="20"/>
        <end position="416"/>
    </location>
</feature>
<keyword evidence="4" id="KW-0732">Signal</keyword>
<sequence>MKPVLYAAALACVATVAHAQETEIRVHYAIPTIWAETQQKLADAFMEQHPDIKVVIDGPAESYADGVQRLLRESVAGTTPDVAYVGLNRWRILEDRGLTQPLDDYLGDQAEALGYTPALLSLGQYEGKQHALGTSASTLVMYVNPDLVEKAGGSMDTFPTTFDGVIELAAKINQLDDKTDGVWIGRHDWRFQSLLGSHGGRPMNENESDITFDNEAGFTAAGLYQRFATEAGMKSYGQNEARQAFPAGTLGIMFESSSLQKAFEAGAGEAFAPVVKPLPIATDDTSRVYFPTGGSGIVMLTKDADKQAAAWEYIKYVTGPEGQKIIVENTGYAPANAKVIEDESYLGEFYAANPNSRVAHTQVATYAGPWYAYPGAEGVAVTDLIAASLVEITEGEDAKATIEDLAETLRLQLGMK</sequence>
<evidence type="ECO:0008006" key="7">
    <source>
        <dbReference type="Google" id="ProtNLM"/>
    </source>
</evidence>
<dbReference type="SUPFAM" id="SSF53850">
    <property type="entry name" value="Periplasmic binding protein-like II"/>
    <property type="match status" value="1"/>
</dbReference>
<comment type="caution">
    <text evidence="5">The sequence shown here is derived from an EMBL/GenBank/DDBJ whole genome shotgun (WGS) entry which is preliminary data.</text>
</comment>
<dbReference type="PANTHER" id="PTHR43649">
    <property type="entry name" value="ARABINOSE-BINDING PROTEIN-RELATED"/>
    <property type="match status" value="1"/>
</dbReference>
<dbReference type="PANTHER" id="PTHR43649:SF30">
    <property type="entry name" value="ABC TRANSPORTER SUBSTRATE-BINDING PROTEIN"/>
    <property type="match status" value="1"/>
</dbReference>
<proteinExistence type="inferred from homology"/>
<evidence type="ECO:0000256" key="3">
    <source>
        <dbReference type="ARBA" id="ARBA00022764"/>
    </source>
</evidence>
<evidence type="ECO:0000256" key="4">
    <source>
        <dbReference type="SAM" id="SignalP"/>
    </source>
</evidence>
<name>A0A1U7JF56_9HYPH</name>
<evidence type="ECO:0000256" key="1">
    <source>
        <dbReference type="ARBA" id="ARBA00004418"/>
    </source>
</evidence>
<dbReference type="CDD" id="cd14748">
    <property type="entry name" value="PBP2_UgpB"/>
    <property type="match status" value="1"/>
</dbReference>
<dbReference type="Gene3D" id="3.40.190.10">
    <property type="entry name" value="Periplasmic binding protein-like II"/>
    <property type="match status" value="1"/>
</dbReference>
<organism evidence="5 6">
    <name type="scientific">Pseudovibrio exalbescens</name>
    <dbReference type="NCBI Taxonomy" id="197461"/>
    <lineage>
        <taxon>Bacteria</taxon>
        <taxon>Pseudomonadati</taxon>
        <taxon>Pseudomonadota</taxon>
        <taxon>Alphaproteobacteria</taxon>
        <taxon>Hyphomicrobiales</taxon>
        <taxon>Stappiaceae</taxon>
        <taxon>Pseudovibrio</taxon>
    </lineage>
</organism>
<dbReference type="EMBL" id="LVVZ01000020">
    <property type="protein sequence ID" value="OKL43347.1"/>
    <property type="molecule type" value="Genomic_DNA"/>
</dbReference>
<gene>
    <name evidence="5" type="ORF">A3843_14065</name>
</gene>